<reference evidence="2 3" key="1">
    <citation type="submission" date="2018-03" db="EMBL/GenBank/DDBJ databases">
        <title>Comparative analysis of microorganisms from saline springs in Andes Mountain Range, Colombia.</title>
        <authorList>
            <person name="Rubin E."/>
        </authorList>
    </citation>
    <scope>NUCLEOTIDE SEQUENCE [LARGE SCALE GENOMIC DNA]</scope>
    <source>
        <strain evidence="2 3">CG 23</strain>
    </source>
</reference>
<dbReference type="PANTHER" id="PTHR33840:SF1">
    <property type="entry name" value="TLE1 PHOSPHOLIPASE DOMAIN-CONTAINING PROTEIN"/>
    <property type="match status" value="1"/>
</dbReference>
<dbReference type="InterPro" id="IPR018712">
    <property type="entry name" value="Tle1-like_cat"/>
</dbReference>
<organism evidence="2 3">
    <name type="scientific">Isoptericola halotolerans</name>
    <dbReference type="NCBI Taxonomy" id="300560"/>
    <lineage>
        <taxon>Bacteria</taxon>
        <taxon>Bacillati</taxon>
        <taxon>Actinomycetota</taxon>
        <taxon>Actinomycetes</taxon>
        <taxon>Micrococcales</taxon>
        <taxon>Promicromonosporaceae</taxon>
        <taxon>Isoptericola</taxon>
    </lineage>
</organism>
<keyword evidence="3" id="KW-1185">Reference proteome</keyword>
<dbReference type="PANTHER" id="PTHR33840">
    <property type="match status" value="1"/>
</dbReference>
<evidence type="ECO:0000259" key="1">
    <source>
        <dbReference type="Pfam" id="PF09994"/>
    </source>
</evidence>
<gene>
    <name evidence="2" type="ORF">BCL65_104259</name>
</gene>
<accession>A0ABX5EGC0</accession>
<dbReference type="Proteomes" id="UP000239895">
    <property type="component" value="Unassembled WGS sequence"/>
</dbReference>
<dbReference type="EMBL" id="PVTX01000004">
    <property type="protein sequence ID" value="PRZ07816.1"/>
    <property type="molecule type" value="Genomic_DNA"/>
</dbReference>
<comment type="caution">
    <text evidence="2">The sequence shown here is derived from an EMBL/GenBank/DDBJ whole genome shotgun (WGS) entry which is preliminary data.</text>
</comment>
<sequence>MKRLVLCCDGTWNHGVNQHVSNIEKIARVVRRGLVPADDGPGVVQQVEYVGGVGARGYKIDQVLGGAFGYGLTRNVVDGYRFLAMNHEPGDEIVVLGYSRGAYTARSVVGMVGQVGLLTRGAILDGRLPEAERLYRRRARGAEAEEALARDRRDFRRAHGQEVPVRFLGVFDTVGALGVPVLARHRYQFHDVRLGDRVEVARQALAIDERRLTFAPCLWQVPPGAADRVRQVWFPGGHGDVGGGGAQCGLSDVALLWMVEQLRAVGVAIDEDSLARQTAVRGDLVVATRPRLAFRLVNGVRRMVPGGRTVDGREVFRGGLRVLAQRDGDAWRDAVAVAAPVVRHVERDSYAQHARNLQWWLDGAGGVGNLPTVPVVGLEDDDRVLSYRS</sequence>
<name>A0ABX5EGC0_9MICO</name>
<dbReference type="RefSeq" id="WP_125206504.1">
    <property type="nucleotide sequence ID" value="NZ_PVTX01000004.1"/>
</dbReference>
<protein>
    <submittedName>
        <fullName evidence="2">Uncharacterized protein (DUF2235 family)</fullName>
    </submittedName>
</protein>
<dbReference type="Pfam" id="PF09994">
    <property type="entry name" value="T6SS_Tle1-like_cat"/>
    <property type="match status" value="1"/>
</dbReference>
<evidence type="ECO:0000313" key="2">
    <source>
        <dbReference type="EMBL" id="PRZ07816.1"/>
    </source>
</evidence>
<feature type="domain" description="T6SS Phospholipase effector Tle1-like catalytic" evidence="1">
    <location>
        <begin position="2"/>
        <end position="261"/>
    </location>
</feature>
<proteinExistence type="predicted"/>
<evidence type="ECO:0000313" key="3">
    <source>
        <dbReference type="Proteomes" id="UP000239895"/>
    </source>
</evidence>